<sequence>MKYRHYLIGLLLPLLLLPVSCEEEGEEGPNGTATATSSPTATLTPCVILEGEVEGYLPQVERVNCQPTSLL</sequence>
<name>X0VU43_9ZZZZ</name>
<protein>
    <submittedName>
        <fullName evidence="1">Uncharacterized protein</fullName>
    </submittedName>
</protein>
<organism evidence="1">
    <name type="scientific">marine sediment metagenome</name>
    <dbReference type="NCBI Taxonomy" id="412755"/>
    <lineage>
        <taxon>unclassified sequences</taxon>
        <taxon>metagenomes</taxon>
        <taxon>ecological metagenomes</taxon>
    </lineage>
</organism>
<comment type="caution">
    <text evidence="1">The sequence shown here is derived from an EMBL/GenBank/DDBJ whole genome shotgun (WGS) entry which is preliminary data.</text>
</comment>
<reference evidence="1" key="1">
    <citation type="journal article" date="2014" name="Front. Microbiol.">
        <title>High frequency of phylogenetically diverse reductive dehalogenase-homologous genes in deep subseafloor sedimentary metagenomes.</title>
        <authorList>
            <person name="Kawai M."/>
            <person name="Futagami T."/>
            <person name="Toyoda A."/>
            <person name="Takaki Y."/>
            <person name="Nishi S."/>
            <person name="Hori S."/>
            <person name="Arai W."/>
            <person name="Tsubouchi T."/>
            <person name="Morono Y."/>
            <person name="Uchiyama I."/>
            <person name="Ito T."/>
            <person name="Fujiyama A."/>
            <person name="Inagaki F."/>
            <person name="Takami H."/>
        </authorList>
    </citation>
    <scope>NUCLEOTIDE SEQUENCE</scope>
    <source>
        <strain evidence="1">Expedition CK06-06</strain>
    </source>
</reference>
<gene>
    <name evidence="1" type="ORF">S01H1_54002</name>
</gene>
<feature type="non-terminal residue" evidence="1">
    <location>
        <position position="71"/>
    </location>
</feature>
<accession>X0VU43</accession>
<evidence type="ECO:0000313" key="1">
    <source>
        <dbReference type="EMBL" id="GAG14657.1"/>
    </source>
</evidence>
<dbReference type="AlphaFoldDB" id="X0VU43"/>
<proteinExistence type="predicted"/>
<dbReference type="EMBL" id="BARS01035003">
    <property type="protein sequence ID" value="GAG14657.1"/>
    <property type="molecule type" value="Genomic_DNA"/>
</dbReference>